<dbReference type="Proteomes" id="UP000593567">
    <property type="component" value="Unassembled WGS sequence"/>
</dbReference>
<accession>A0A7J7K286</accession>
<dbReference type="OrthoDB" id="6246920at2759"/>
<keyword evidence="2" id="KW-1185">Reference proteome</keyword>
<dbReference type="AlphaFoldDB" id="A0A7J7K286"/>
<evidence type="ECO:0000313" key="2">
    <source>
        <dbReference type="Proteomes" id="UP000593567"/>
    </source>
</evidence>
<evidence type="ECO:0000313" key="1">
    <source>
        <dbReference type="EMBL" id="KAF6032275.1"/>
    </source>
</evidence>
<reference evidence="1" key="1">
    <citation type="submission" date="2020-06" db="EMBL/GenBank/DDBJ databases">
        <title>Draft genome of Bugula neritina, a colonial animal packing powerful symbionts and potential medicines.</title>
        <authorList>
            <person name="Rayko M."/>
        </authorList>
    </citation>
    <scope>NUCLEOTIDE SEQUENCE [LARGE SCALE GENOMIC DNA]</scope>
    <source>
        <strain evidence="1">Kwan_BN1</strain>
    </source>
</reference>
<organism evidence="1 2">
    <name type="scientific">Bugula neritina</name>
    <name type="common">Brown bryozoan</name>
    <name type="synonym">Sertularia neritina</name>
    <dbReference type="NCBI Taxonomy" id="10212"/>
    <lineage>
        <taxon>Eukaryota</taxon>
        <taxon>Metazoa</taxon>
        <taxon>Spiralia</taxon>
        <taxon>Lophotrochozoa</taxon>
        <taxon>Bryozoa</taxon>
        <taxon>Gymnolaemata</taxon>
        <taxon>Cheilostomatida</taxon>
        <taxon>Flustrina</taxon>
        <taxon>Buguloidea</taxon>
        <taxon>Bugulidae</taxon>
        <taxon>Bugula</taxon>
    </lineage>
</organism>
<protein>
    <submittedName>
        <fullName evidence="1">Uncharacterized protein</fullName>
    </submittedName>
</protein>
<proteinExistence type="predicted"/>
<dbReference type="EMBL" id="VXIV02001520">
    <property type="protein sequence ID" value="KAF6032275.1"/>
    <property type="molecule type" value="Genomic_DNA"/>
</dbReference>
<name>A0A7J7K286_BUGNE</name>
<gene>
    <name evidence="1" type="ORF">EB796_009418</name>
</gene>
<sequence length="177" mass="20175">MLKTNTIKQNKYTAAKSELQKYTRKLKSDWWEAKAKSLQQAADINDMKSFYGGLREVYGPVKRGTSQLTALDGNTVLQEKSEILNRFADHFAQLLNVPGTLDIKAAIDIETRPEVHCLSEPAEVWEVIDAIDDIREGLKFDNFSKKTSNKIIKRHQLLSTKQECSSIDEYVTNLHCL</sequence>
<comment type="caution">
    <text evidence="1">The sequence shown here is derived from an EMBL/GenBank/DDBJ whole genome shotgun (WGS) entry which is preliminary data.</text>
</comment>